<sequence>MVRSACPAAGSRREIATQPSQFERPLASATPPLRLTAAAANSKRVSNADTPDRPAVPELPATGRSRRETIGSVMRPRAFLDPSMLRDRHCNIRSTPCNAVATDPAMVTARKLTSFDTPQGLAALSAPILLLRCPRIPGLNAKRPARVLNVTAREKYAMNPVALLTPTYGRDLELCTLLCESVDRHVKSFSKHYLLVPDCDLSLFTHFEGERRTVLPASQFLPEWLRPLPRIIQRKRRQFWWSFRAKPVSGWHVQQLIKIAAAISLPHQRYCILDSDVVFFRDFDLSPSRYPNPIPLLNMHDEVTPGQFRHARWVETSHELLGLPMPPFPASDFIGHIIFWDQQTTQAMATRIEAVTNLHWIEALCRVREFSEYMLYGYFVENDAGFSARHTRIPRTQCVSYWDQPKLSQLELNQLLRRANKDDVAFSVASFSGTPVETIRAAIAENAAVGMPVALPQPAAGLAALC</sequence>
<feature type="compositionally biased region" description="Low complexity" evidence="1">
    <location>
        <begin position="24"/>
        <end position="40"/>
    </location>
</feature>
<keyword evidence="3" id="KW-1185">Reference proteome</keyword>
<reference evidence="2 3" key="1">
    <citation type="submission" date="2021-06" db="EMBL/GenBank/DDBJ databases">
        <title>Bradyrhizobium sp. S2-11-4 Genome sequencing.</title>
        <authorList>
            <person name="Jin L."/>
        </authorList>
    </citation>
    <scope>NUCLEOTIDE SEQUENCE [LARGE SCALE GENOMIC DNA]</scope>
    <source>
        <strain evidence="2 3">S2-11-4</strain>
    </source>
</reference>
<gene>
    <name evidence="2" type="ORF">KMZ93_22725</name>
</gene>
<accession>A0A975RWW8</accession>
<dbReference type="RefSeq" id="WP_215603504.1">
    <property type="nucleotide sequence ID" value="NZ_CP076136.1"/>
</dbReference>
<dbReference type="InterPro" id="IPR045499">
    <property type="entry name" value="DUF6492"/>
</dbReference>
<protein>
    <submittedName>
        <fullName evidence="2">Uncharacterized protein</fullName>
    </submittedName>
</protein>
<dbReference type="Pfam" id="PF20102">
    <property type="entry name" value="DUF6492"/>
    <property type="match status" value="1"/>
</dbReference>
<name>A0A975RWW8_9BRAD</name>
<evidence type="ECO:0000313" key="3">
    <source>
        <dbReference type="Proteomes" id="UP000676951"/>
    </source>
</evidence>
<evidence type="ECO:0000313" key="2">
    <source>
        <dbReference type="EMBL" id="QWG22739.1"/>
    </source>
</evidence>
<proteinExistence type="predicted"/>
<dbReference type="EMBL" id="CP076136">
    <property type="protein sequence ID" value="QWG22739.1"/>
    <property type="molecule type" value="Genomic_DNA"/>
</dbReference>
<evidence type="ECO:0000256" key="1">
    <source>
        <dbReference type="SAM" id="MobiDB-lite"/>
    </source>
</evidence>
<dbReference type="Proteomes" id="UP000676951">
    <property type="component" value="Chromosome"/>
</dbReference>
<dbReference type="AlphaFoldDB" id="A0A975RWW8"/>
<feature type="region of interest" description="Disordered" evidence="1">
    <location>
        <begin position="1"/>
        <end position="70"/>
    </location>
</feature>
<organism evidence="2 3">
    <name type="scientific">Bradyrhizobium sediminis</name>
    <dbReference type="NCBI Taxonomy" id="2840469"/>
    <lineage>
        <taxon>Bacteria</taxon>
        <taxon>Pseudomonadati</taxon>
        <taxon>Pseudomonadota</taxon>
        <taxon>Alphaproteobacteria</taxon>
        <taxon>Hyphomicrobiales</taxon>
        <taxon>Nitrobacteraceae</taxon>
        <taxon>Bradyrhizobium</taxon>
    </lineage>
</organism>